<evidence type="ECO:0000256" key="1">
    <source>
        <dbReference type="ARBA" id="ARBA00004328"/>
    </source>
</evidence>
<proteinExistence type="predicted"/>
<evidence type="ECO:0000313" key="5">
    <source>
        <dbReference type="Proteomes" id="UP000576603"/>
    </source>
</evidence>
<comment type="caution">
    <text evidence="4">The sequence shown here is derived from an EMBL/GenBank/DDBJ whole genome shotgun (WGS) entry which is preliminary data.</text>
</comment>
<reference evidence="4 5" key="1">
    <citation type="submission" date="2020-08" db="EMBL/GenBank/DDBJ databases">
        <title>Studying the diversity of plant-associated saprophytic bacteria and their role in host health and plant-pathogen interactions.</title>
        <authorList>
            <person name="Potnis N."/>
        </authorList>
    </citation>
    <scope>NUCLEOTIDE SEQUENCE [LARGE SCALE GENOMIC DNA]</scope>
    <source>
        <strain evidence="4 5">CFBP 7922</strain>
    </source>
</reference>
<keyword evidence="2" id="KW-1188">Viral release from host cell</keyword>
<dbReference type="Pfam" id="PF12236">
    <property type="entry name" value="Head-tail_con"/>
    <property type="match status" value="1"/>
</dbReference>
<organism evidence="4 5">
    <name type="scientific">Xanthomonas euvesicatoria</name>
    <dbReference type="NCBI Taxonomy" id="456327"/>
    <lineage>
        <taxon>Bacteria</taxon>
        <taxon>Pseudomonadati</taxon>
        <taxon>Pseudomonadota</taxon>
        <taxon>Gammaproteobacteria</taxon>
        <taxon>Lysobacterales</taxon>
        <taxon>Lysobacteraceae</taxon>
        <taxon>Xanthomonas</taxon>
    </lineage>
</organism>
<gene>
    <name evidence="4" type="ORF">FHY32_000961</name>
</gene>
<dbReference type="EMBL" id="JACHNL010000002">
    <property type="protein sequence ID" value="MBB4722643.1"/>
    <property type="molecule type" value="Genomic_DNA"/>
</dbReference>
<protein>
    <recommendedName>
        <fullName evidence="6">Phage tail protein</fullName>
    </recommendedName>
</protein>
<dbReference type="InterPro" id="IPR020991">
    <property type="entry name" value="Connector_podovirus"/>
</dbReference>
<name>A0AAW3U0S7_XANEU</name>
<comment type="subcellular location">
    <subcellularLocation>
        <location evidence="1">Virion</location>
    </subcellularLocation>
</comment>
<dbReference type="Proteomes" id="UP000576603">
    <property type="component" value="Unassembled WGS sequence"/>
</dbReference>
<evidence type="ECO:0000256" key="3">
    <source>
        <dbReference type="ARBA" id="ARBA00023219"/>
    </source>
</evidence>
<keyword evidence="3" id="KW-0231">Viral genome packaging</keyword>
<dbReference type="AlphaFoldDB" id="A0AAW3U0S7"/>
<evidence type="ECO:0008006" key="6">
    <source>
        <dbReference type="Google" id="ProtNLM"/>
    </source>
</evidence>
<evidence type="ECO:0000313" key="4">
    <source>
        <dbReference type="EMBL" id="MBB4722643.1"/>
    </source>
</evidence>
<sequence>MADASKTLVSAKERYDELKPNRNSAETRAKACTKVTIPSLFVDPKQKSQTFTAPVQGTGARCANAIANALLLAVLPPNITPFTLKPDLSESDKLMQEAGIQKGELETALSEIERAVMDEIEAGAQLRSVLAEGFKHSAAAGNWLLYVPDQGPGKLYPLTSYVADRDGLGNVLEIVTLDLIAIQMLPQEARDAILAKVSESERLKKLAEDTELYTRVYRDENNENWLCYQEVEGVIISGTEGSYPIDAPPWIPVSIPRPTSEDYGRGLIEDYRGEFETLEALRKALRKGAAAAAKILWLLKPTSAMKPDQLTKAESGAFIRGDKNDISSLTLDKFQDLSFVKSEADTTARNLELVFGVGTAIQRSGDRVTREEIQYLARVLEDNRAGLYSVLGPELMVPLIRRILFRLQQNGAIPELPEGLIKPRITVGVAALGRGHDFEKLVRFGETAKGVMGEQEASRRIDWGEWLSRLGAASDITTKGLVLDPEAVQQNDQASAMNEAAVRAAPNMVNAAMAGSLTNQVPQ</sequence>
<dbReference type="RefSeq" id="WP_184420232.1">
    <property type="nucleotide sequence ID" value="NZ_JACHNK010000002.1"/>
</dbReference>
<evidence type="ECO:0000256" key="2">
    <source>
        <dbReference type="ARBA" id="ARBA00022612"/>
    </source>
</evidence>
<accession>A0AAW3U0S7</accession>